<dbReference type="Gene3D" id="3.10.450.10">
    <property type="match status" value="1"/>
</dbReference>
<gene>
    <name evidence="2" type="ORF">CRM22_000142</name>
</gene>
<dbReference type="Proteomes" id="UP000308267">
    <property type="component" value="Unassembled WGS sequence"/>
</dbReference>
<comment type="caution">
    <text evidence="2">The sequence shown here is derived from an EMBL/GenBank/DDBJ whole genome shotgun (WGS) entry which is preliminary data.</text>
</comment>
<sequence length="1423" mass="163211">MFALRAWAFVLLIAGARASKTYVGKPLILSEEALKSDRLVNLTRLALRKFNEENDELYWYAQREISRGSKWLHKGAIYELDLVLHPTYCMKNAILQNPDDEEACAPKGNSVTVSCKFLIWQRIWDNHNVVINTSECFRAERFDSGASVQEIHTQPDKWIKATKAYQEIIRNIGEQLKEKSQLPPDTPYTEYFYVVENASKKKMAILEYKWNLTGCLERENINSSECYDKLPKNTLLTCSAEFDWPYRRNESWVKLLQCSLTPIVSREDELYSITPLAMAKEFNASLPIEYPTFMGSTLPWHFRKTEESITLPPEDENWIFPLISAAYKRKQQKNNLILEVSVRELINVRKLTTPDEILRFVVKLVVEIEESHPVRIHRLGFSNRFYDHWVESRGNSIEEEVWCKMSLFVKDQSVAIDTCQKTELLSSSMAKPLSEEEKSEPWFARMLELLTEQFSDVNPLETPFTAHEVHRGIKRSVSENGMDTTLLELIVKFKLFTCLSESMYSTCDPDAENIICDVVVKNTTEHSAELAVVSLSNCSHSVKLPTESITQWNKLPSERVMEEPKWQSRLEDAVRTHNSYFSSIPNYTRYYATDAHITPTLGTESVIMMFELNMETEWPVNKLRSCRVVITESAGEISYVEIYNCREEYSSGRTATSDAFRPMRKTEMNSEAFVKLQNLAVSKANRILTTSDFYYELSHIQSSRIKIGGTPFVEFEMILIKTDCYRVNKTNSFGQSECSFQDFGAAIVCYVQARSLLGLDSFHDVRVSNCRVVNPIPPNLNLPSTYLDIMATETTFSDILKEVEVDFNKMNPNSKYFGLVTVDGVVNHKTQADLALFVTFEAIFQATTWEKKNVNILVKSEDYNGQSQNFVSCNVSVRMAILKETHEIRISGCIHTRPLDLQIRTETPIKQKEADFGSVGYEAIKVLNKHSSPAATFQIHLSEFLSHQKLFGDRVSIKLYLSWSLHTEGSLKIPHYPESVIICRVTYWIRTFPREKKTLEIEDCHMYDRIKKDDHHRKMIHEEFRKLFVDPLLYRLLILINDTIRAKEPLKIDDIYAREYTGGGVIESANDVSSAVSEKFEFHANLVTQSVQKKCANTSSNKHLQGDCHYSQDFYQCNCKVTLQPWLFWFNELEVVHCVHISKQSIKTANGGPAIPLNLALVRNSRYDSELNGLRQYLFSTDKLIYGDPEIRRVEQSFSAGKRQTISVGFRPAHCNSSLSAPECNFWRYSHYVECELADIYVEVDGKVSTHLLPKNCRKVLNQSDSTVNQLLHSQSWQMHKGTGLPSTETKESELSVGIEYSVARVENVSTQYENGRLVTFNAILQVKACKSSLPLRNDTHCSDWLPEGHLVCKGQIFEGLRVNSKVETKLFDCYQDKRLTTTVSLPTTSSATVSVPAYQRSEGTEETEYIHSALFTTINPNQ</sequence>
<name>A0A4S2MMX3_OPIFE</name>
<evidence type="ECO:0000313" key="2">
    <source>
        <dbReference type="EMBL" id="TGZ75908.1"/>
    </source>
</evidence>
<proteinExistence type="predicted"/>
<dbReference type="EMBL" id="SJOL01000240">
    <property type="protein sequence ID" value="TGZ75908.1"/>
    <property type="molecule type" value="Genomic_DNA"/>
</dbReference>
<keyword evidence="3" id="KW-1185">Reference proteome</keyword>
<reference evidence="2 3" key="1">
    <citation type="journal article" date="2019" name="BMC Genomics">
        <title>New insights from Opisthorchis felineus genome: update on genomics of the epidemiologically important liver flukes.</title>
        <authorList>
            <person name="Ershov N.I."/>
            <person name="Mordvinov V.A."/>
            <person name="Prokhortchouk E.B."/>
            <person name="Pakharukova M.Y."/>
            <person name="Gunbin K.V."/>
            <person name="Ustyantsev K."/>
            <person name="Genaev M.A."/>
            <person name="Blinov A.G."/>
            <person name="Mazur A."/>
            <person name="Boulygina E."/>
            <person name="Tsygankova S."/>
            <person name="Khrameeva E."/>
            <person name="Chekanov N."/>
            <person name="Fan G."/>
            <person name="Xiao A."/>
            <person name="Zhang H."/>
            <person name="Xu X."/>
            <person name="Yang H."/>
            <person name="Solovyev V."/>
            <person name="Lee S.M."/>
            <person name="Liu X."/>
            <person name="Afonnikov D.A."/>
            <person name="Skryabin K.G."/>
        </authorList>
    </citation>
    <scope>NUCLEOTIDE SEQUENCE [LARGE SCALE GENOMIC DNA]</scope>
    <source>
        <strain evidence="2">AK-0245</strain>
        <tissue evidence="2">Whole organism</tissue>
    </source>
</reference>
<feature type="signal peptide" evidence="1">
    <location>
        <begin position="1"/>
        <end position="18"/>
    </location>
</feature>
<dbReference type="OrthoDB" id="6246935at2759"/>
<feature type="chain" id="PRO_5020786216" description="Cystatin domain-containing protein" evidence="1">
    <location>
        <begin position="19"/>
        <end position="1423"/>
    </location>
</feature>
<keyword evidence="1" id="KW-0732">Signal</keyword>
<evidence type="ECO:0000256" key="1">
    <source>
        <dbReference type="SAM" id="SignalP"/>
    </source>
</evidence>
<evidence type="ECO:0008006" key="4">
    <source>
        <dbReference type="Google" id="ProtNLM"/>
    </source>
</evidence>
<organism evidence="2 3">
    <name type="scientific">Opisthorchis felineus</name>
    <dbReference type="NCBI Taxonomy" id="147828"/>
    <lineage>
        <taxon>Eukaryota</taxon>
        <taxon>Metazoa</taxon>
        <taxon>Spiralia</taxon>
        <taxon>Lophotrochozoa</taxon>
        <taxon>Platyhelminthes</taxon>
        <taxon>Trematoda</taxon>
        <taxon>Digenea</taxon>
        <taxon>Opisthorchiida</taxon>
        <taxon>Opisthorchiata</taxon>
        <taxon>Opisthorchiidae</taxon>
        <taxon>Opisthorchis</taxon>
    </lineage>
</organism>
<evidence type="ECO:0000313" key="3">
    <source>
        <dbReference type="Proteomes" id="UP000308267"/>
    </source>
</evidence>
<dbReference type="SUPFAM" id="SSF54403">
    <property type="entry name" value="Cystatin/monellin"/>
    <property type="match status" value="2"/>
</dbReference>
<protein>
    <recommendedName>
        <fullName evidence="4">Cystatin domain-containing protein</fullName>
    </recommendedName>
</protein>
<accession>A0A4S2MMX3</accession>
<dbReference type="InterPro" id="IPR046350">
    <property type="entry name" value="Cystatin_sf"/>
</dbReference>